<dbReference type="GO" id="GO:0005739">
    <property type="term" value="C:mitochondrion"/>
    <property type="evidence" value="ECO:0007669"/>
    <property type="project" value="TreeGrafter"/>
</dbReference>
<proteinExistence type="inferred from homology"/>
<evidence type="ECO:0000313" key="3">
    <source>
        <dbReference type="EMBL" id="TSK16034.1"/>
    </source>
</evidence>
<dbReference type="PANTHER" id="PTHR48207:SF3">
    <property type="entry name" value="SUCCINATE--HYDROXYMETHYLGLUTARATE COA-TRANSFERASE"/>
    <property type="match status" value="1"/>
</dbReference>
<keyword evidence="4" id="KW-1185">Reference proteome</keyword>
<sequence>MSLEFSSKLLFSISRLRPGLGPGLLHTNTGCPYVLRRFTSEPKGSGDDTRAWGPPFVHEESAYFLSVNRNKKSIAVNLKDPNGAKLIKELARNCDILVENYLPGKLDEMGLGYKDMSEAAPQLIYCSITDLDLARLVFCARPGHVRCNGRRPAQIRRIMEYLDTRSLCDMRCRKPACSIAQLSVFCSPMLKSQCCQPEKCPGYGQTGPKSHKPGYDSIASAVSGMMHITGPEDGDPVRPGVAMTDLATGLYAHGAMMAGLLQRQRTGQGLHIDCNLLSSQVACLTHIAANYLNAGKEARRWGTAHESIVPYQGFKTEDGYLIVAAGNNQQFVKVCQVLNLNELAENPKYKTNTLRVQHRKELLQRLAARFSEKSTAKWLECFEGTGVPCGPINTIQQVFSDPQVVHNGLILEMGHPTSGNIAVPGPAVRFNSFEFDQRTPPPVIGQHTVEVLKGILGYSDDVINQLLTSQTVTQNTVY</sequence>
<comment type="caution">
    <text evidence="3">The sequence shown here is derived from an EMBL/GenBank/DDBJ whole genome shotgun (WGS) entry which is preliminary data.</text>
</comment>
<dbReference type="InterPro" id="IPR023606">
    <property type="entry name" value="CoA-Trfase_III_dom_1_sf"/>
</dbReference>
<comment type="similarity">
    <text evidence="1">Belongs to the CoA-transferase III family.</text>
</comment>
<dbReference type="InterPro" id="IPR050483">
    <property type="entry name" value="CoA-transferase_III_domain"/>
</dbReference>
<dbReference type="GO" id="GO:0047369">
    <property type="term" value="F:succinate-hydroxymethylglutarate CoA-transferase activity"/>
    <property type="evidence" value="ECO:0007669"/>
    <property type="project" value="TreeGrafter"/>
</dbReference>
<dbReference type="SUPFAM" id="SSF89796">
    <property type="entry name" value="CoA-transferase family III (CaiB/BaiF)"/>
    <property type="match status" value="2"/>
</dbReference>
<dbReference type="PANTHER" id="PTHR48207">
    <property type="entry name" value="SUCCINATE--HYDROXYMETHYLGLUTARATE COA-TRANSFERASE"/>
    <property type="match status" value="1"/>
</dbReference>
<dbReference type="Gene3D" id="3.40.50.10540">
    <property type="entry name" value="Crotonobetainyl-coa:carnitine coa-transferase, domain 1"/>
    <property type="match status" value="3"/>
</dbReference>
<organism evidence="3 4">
    <name type="scientific">Bagarius yarrelli</name>
    <name type="common">Goonch</name>
    <name type="synonym">Bagrus yarrelli</name>
    <dbReference type="NCBI Taxonomy" id="175774"/>
    <lineage>
        <taxon>Eukaryota</taxon>
        <taxon>Metazoa</taxon>
        <taxon>Chordata</taxon>
        <taxon>Craniata</taxon>
        <taxon>Vertebrata</taxon>
        <taxon>Euteleostomi</taxon>
        <taxon>Actinopterygii</taxon>
        <taxon>Neopterygii</taxon>
        <taxon>Teleostei</taxon>
        <taxon>Ostariophysi</taxon>
        <taxon>Siluriformes</taxon>
        <taxon>Sisoridae</taxon>
        <taxon>Sisorinae</taxon>
        <taxon>Bagarius</taxon>
    </lineage>
</organism>
<protein>
    <submittedName>
        <fullName evidence="3">Succinate--hydroxymethylglutarate CoA-transferase</fullName>
    </submittedName>
</protein>
<evidence type="ECO:0000313" key="4">
    <source>
        <dbReference type="Proteomes" id="UP000319801"/>
    </source>
</evidence>
<dbReference type="Proteomes" id="UP000319801">
    <property type="component" value="Unassembled WGS sequence"/>
</dbReference>
<dbReference type="OrthoDB" id="5863171at2759"/>
<evidence type="ECO:0000256" key="2">
    <source>
        <dbReference type="ARBA" id="ARBA00022679"/>
    </source>
</evidence>
<dbReference type="EMBL" id="VCAZ01000003">
    <property type="protein sequence ID" value="TSK16034.1"/>
    <property type="molecule type" value="Genomic_DNA"/>
</dbReference>
<keyword evidence="2 3" id="KW-0808">Transferase</keyword>
<evidence type="ECO:0000256" key="1">
    <source>
        <dbReference type="ARBA" id="ARBA00008383"/>
    </source>
</evidence>
<dbReference type="FunFam" id="3.30.1540.10:FF:000005">
    <property type="entry name" value="succinate--hydroxymethylglutarate CoA-transferase isoform X4"/>
    <property type="match status" value="1"/>
</dbReference>
<accession>A0A556TJK3</accession>
<dbReference type="InterPro" id="IPR003673">
    <property type="entry name" value="CoA-Trfase_fam_III"/>
</dbReference>
<gene>
    <name evidence="3" type="ORF">Baya_0905</name>
</gene>
<name>A0A556TJK3_BAGYA</name>
<dbReference type="Pfam" id="PF02515">
    <property type="entry name" value="CoA_transf_3"/>
    <property type="match status" value="2"/>
</dbReference>
<dbReference type="AlphaFoldDB" id="A0A556TJK3"/>
<reference evidence="3 4" key="1">
    <citation type="journal article" date="2019" name="Genome Biol. Evol.">
        <title>Whole-Genome Sequencing of the Giant Devil Catfish, Bagarius yarrelli.</title>
        <authorList>
            <person name="Jiang W."/>
            <person name="Lv Y."/>
            <person name="Cheng L."/>
            <person name="Yang K."/>
            <person name="Chao B."/>
            <person name="Wang X."/>
            <person name="Li Y."/>
            <person name="Pan X."/>
            <person name="You X."/>
            <person name="Zhang Y."/>
            <person name="Yang J."/>
            <person name="Li J."/>
            <person name="Zhang X."/>
            <person name="Liu S."/>
            <person name="Sun C."/>
            <person name="Yang J."/>
            <person name="Shi Q."/>
        </authorList>
    </citation>
    <scope>NUCLEOTIDE SEQUENCE [LARGE SCALE GENOMIC DNA]</scope>
    <source>
        <strain evidence="3">JWS20170419001</strain>
        <tissue evidence="3">Muscle</tissue>
    </source>
</reference>